<feature type="transmembrane region" description="Helical" evidence="1">
    <location>
        <begin position="102"/>
        <end position="124"/>
    </location>
</feature>
<feature type="transmembrane region" description="Helical" evidence="1">
    <location>
        <begin position="63"/>
        <end position="81"/>
    </location>
</feature>
<dbReference type="RefSeq" id="WP_211867501.1">
    <property type="nucleotide sequence ID" value="NZ_JAAEDI010000006.1"/>
</dbReference>
<reference evidence="3" key="1">
    <citation type="journal article" date="2021" name="Syst. Appl. Microbiol.">
        <title>Roseomonas hellenica sp. nov., isolated from roots of wild-growing Alkanna tinctoria.</title>
        <authorList>
            <person name="Rat A."/>
            <person name="Naranjo H.D."/>
            <person name="Lebbe L."/>
            <person name="Cnockaert M."/>
            <person name="Krigas N."/>
            <person name="Grigoriadou K."/>
            <person name="Maloupa E."/>
            <person name="Willems A."/>
        </authorList>
    </citation>
    <scope>NUCLEOTIDE SEQUENCE [LARGE SCALE GENOMIC DNA]</scope>
    <source>
        <strain evidence="3">LMG 31159</strain>
    </source>
</reference>
<gene>
    <name evidence="2" type="ORF">GXW78_07495</name>
</gene>
<evidence type="ECO:0000313" key="3">
    <source>
        <dbReference type="Proteomes" id="UP000698752"/>
    </source>
</evidence>
<dbReference type="EMBL" id="JAAEDI010000006">
    <property type="protein sequence ID" value="MBR0649498.1"/>
    <property type="molecule type" value="Genomic_DNA"/>
</dbReference>
<accession>A0ABS5EEQ7</accession>
<evidence type="ECO:0000313" key="2">
    <source>
        <dbReference type="EMBL" id="MBR0649498.1"/>
    </source>
</evidence>
<protein>
    <submittedName>
        <fullName evidence="2">Uncharacterized protein</fullName>
    </submittedName>
</protein>
<organism evidence="2 3">
    <name type="scientific">Neoroseomonas terrae</name>
    <dbReference type="NCBI Taxonomy" id="424799"/>
    <lineage>
        <taxon>Bacteria</taxon>
        <taxon>Pseudomonadati</taxon>
        <taxon>Pseudomonadota</taxon>
        <taxon>Alphaproteobacteria</taxon>
        <taxon>Acetobacterales</taxon>
        <taxon>Acetobacteraceae</taxon>
        <taxon>Neoroseomonas</taxon>
    </lineage>
</organism>
<keyword evidence="3" id="KW-1185">Reference proteome</keyword>
<keyword evidence="1" id="KW-0472">Membrane</keyword>
<keyword evidence="1" id="KW-0812">Transmembrane</keyword>
<name>A0ABS5EEQ7_9PROT</name>
<sequence>MVPEILDLTGAVAGALIGAAGFWLRGAAVFARVTGRGATTARVVAWAVPLALLAWLVTPLPWGWSLALAVALWLGCLPGWWRSSDLGRNEGGWSRDAALHMVRGVLWGAPAAVVLWLAGGGWWWPLVAGLTCAPAYEIGWRVRPVGDARRPGATEIGELLFGGALGAGVIAGSWRVVERV</sequence>
<dbReference type="Proteomes" id="UP000698752">
    <property type="component" value="Unassembled WGS sequence"/>
</dbReference>
<evidence type="ECO:0000256" key="1">
    <source>
        <dbReference type="SAM" id="Phobius"/>
    </source>
</evidence>
<feature type="transmembrane region" description="Helical" evidence="1">
    <location>
        <begin position="40"/>
        <end position="57"/>
    </location>
</feature>
<feature type="transmembrane region" description="Helical" evidence="1">
    <location>
        <begin position="12"/>
        <end position="33"/>
    </location>
</feature>
<comment type="caution">
    <text evidence="2">The sequence shown here is derived from an EMBL/GenBank/DDBJ whole genome shotgun (WGS) entry which is preliminary data.</text>
</comment>
<proteinExistence type="predicted"/>
<keyword evidence="1" id="KW-1133">Transmembrane helix</keyword>
<feature type="transmembrane region" description="Helical" evidence="1">
    <location>
        <begin position="159"/>
        <end position="177"/>
    </location>
</feature>